<dbReference type="AlphaFoldDB" id="A0A9J5ZH94"/>
<evidence type="ECO:0000313" key="3">
    <source>
        <dbReference type="Proteomes" id="UP000824120"/>
    </source>
</evidence>
<dbReference type="Proteomes" id="UP000824120">
    <property type="component" value="Chromosome 4"/>
</dbReference>
<name>A0A9J5ZH94_SOLCO</name>
<proteinExistence type="predicted"/>
<feature type="compositionally biased region" description="Acidic residues" evidence="1">
    <location>
        <begin position="14"/>
        <end position="24"/>
    </location>
</feature>
<sequence length="65" mass="7594">MLNDELNGMKINIPDDEIGHDVEEDQTPTPIVDIMYNQRYSVTPIHHTYTNSIENHQTQKKEVDK</sequence>
<keyword evidence="3" id="KW-1185">Reference proteome</keyword>
<protein>
    <submittedName>
        <fullName evidence="2">Uncharacterized protein</fullName>
    </submittedName>
</protein>
<organism evidence="2 3">
    <name type="scientific">Solanum commersonii</name>
    <name type="common">Commerson's wild potato</name>
    <name type="synonym">Commerson's nightshade</name>
    <dbReference type="NCBI Taxonomy" id="4109"/>
    <lineage>
        <taxon>Eukaryota</taxon>
        <taxon>Viridiplantae</taxon>
        <taxon>Streptophyta</taxon>
        <taxon>Embryophyta</taxon>
        <taxon>Tracheophyta</taxon>
        <taxon>Spermatophyta</taxon>
        <taxon>Magnoliopsida</taxon>
        <taxon>eudicotyledons</taxon>
        <taxon>Gunneridae</taxon>
        <taxon>Pentapetalae</taxon>
        <taxon>asterids</taxon>
        <taxon>lamiids</taxon>
        <taxon>Solanales</taxon>
        <taxon>Solanaceae</taxon>
        <taxon>Solanoideae</taxon>
        <taxon>Solaneae</taxon>
        <taxon>Solanum</taxon>
    </lineage>
</organism>
<evidence type="ECO:0000313" key="2">
    <source>
        <dbReference type="EMBL" id="KAG5612050.1"/>
    </source>
</evidence>
<comment type="caution">
    <text evidence="2">The sequence shown here is derived from an EMBL/GenBank/DDBJ whole genome shotgun (WGS) entry which is preliminary data.</text>
</comment>
<dbReference type="EMBL" id="JACXVP010000004">
    <property type="protein sequence ID" value="KAG5612050.1"/>
    <property type="molecule type" value="Genomic_DNA"/>
</dbReference>
<reference evidence="2 3" key="1">
    <citation type="submission" date="2020-09" db="EMBL/GenBank/DDBJ databases">
        <title>De no assembly of potato wild relative species, Solanum commersonii.</title>
        <authorList>
            <person name="Cho K."/>
        </authorList>
    </citation>
    <scope>NUCLEOTIDE SEQUENCE [LARGE SCALE GENOMIC DNA]</scope>
    <source>
        <strain evidence="2">LZ3.2</strain>
        <tissue evidence="2">Leaf</tissue>
    </source>
</reference>
<evidence type="ECO:0000256" key="1">
    <source>
        <dbReference type="SAM" id="MobiDB-lite"/>
    </source>
</evidence>
<feature type="region of interest" description="Disordered" evidence="1">
    <location>
        <begin position="1"/>
        <end position="24"/>
    </location>
</feature>
<accession>A0A9J5ZH94</accession>
<gene>
    <name evidence="2" type="ORF">H5410_023331</name>
</gene>